<dbReference type="NCBIfam" id="TIGR02433">
    <property type="entry name" value="lysidine_TilS_C"/>
    <property type="match status" value="1"/>
</dbReference>
<dbReference type="GO" id="GO:0005524">
    <property type="term" value="F:ATP binding"/>
    <property type="evidence" value="ECO:0007669"/>
    <property type="project" value="UniProtKB-UniRule"/>
</dbReference>
<dbReference type="InterPro" id="IPR014729">
    <property type="entry name" value="Rossmann-like_a/b/a_fold"/>
</dbReference>
<keyword evidence="6 8" id="KW-0067">ATP-binding</keyword>
<protein>
    <recommendedName>
        <fullName evidence="8">tRNA(Ile)-lysidine synthase</fullName>
        <ecNumber evidence="8">6.3.4.19</ecNumber>
    </recommendedName>
    <alternativeName>
        <fullName evidence="8">tRNA(Ile)-2-lysyl-cytidine synthase</fullName>
    </alternativeName>
    <alternativeName>
        <fullName evidence="8">tRNA(Ile)-lysidine synthetase</fullName>
    </alternativeName>
</protein>
<accession>A0AB39HQR2</accession>
<evidence type="ECO:0000256" key="9">
    <source>
        <dbReference type="SAM" id="Coils"/>
    </source>
</evidence>
<dbReference type="Gene3D" id="3.40.50.620">
    <property type="entry name" value="HUPs"/>
    <property type="match status" value="1"/>
</dbReference>
<evidence type="ECO:0000256" key="5">
    <source>
        <dbReference type="ARBA" id="ARBA00022741"/>
    </source>
</evidence>
<comment type="catalytic activity">
    <reaction evidence="7 8">
        <text>cytidine(34) in tRNA(Ile2) + L-lysine + ATP = lysidine(34) in tRNA(Ile2) + AMP + diphosphate + H(+)</text>
        <dbReference type="Rhea" id="RHEA:43744"/>
        <dbReference type="Rhea" id="RHEA-COMP:10625"/>
        <dbReference type="Rhea" id="RHEA-COMP:10670"/>
        <dbReference type="ChEBI" id="CHEBI:15378"/>
        <dbReference type="ChEBI" id="CHEBI:30616"/>
        <dbReference type="ChEBI" id="CHEBI:32551"/>
        <dbReference type="ChEBI" id="CHEBI:33019"/>
        <dbReference type="ChEBI" id="CHEBI:82748"/>
        <dbReference type="ChEBI" id="CHEBI:83665"/>
        <dbReference type="ChEBI" id="CHEBI:456215"/>
        <dbReference type="EC" id="6.3.4.19"/>
    </reaction>
</comment>
<comment type="similarity">
    <text evidence="8">Belongs to the tRNA(Ile)-lysidine synthase family.</text>
</comment>
<dbReference type="AlphaFoldDB" id="A0AB39HQR2"/>
<evidence type="ECO:0000259" key="10">
    <source>
        <dbReference type="SMART" id="SM00977"/>
    </source>
</evidence>
<keyword evidence="9" id="KW-0175">Coiled coil</keyword>
<dbReference type="InterPro" id="IPR011063">
    <property type="entry name" value="TilS/TtcA_N"/>
</dbReference>
<dbReference type="GO" id="GO:0006400">
    <property type="term" value="P:tRNA modification"/>
    <property type="evidence" value="ECO:0007669"/>
    <property type="project" value="UniProtKB-UniRule"/>
</dbReference>
<keyword evidence="4 8" id="KW-0819">tRNA processing</keyword>
<keyword evidence="2 8" id="KW-0963">Cytoplasm</keyword>
<dbReference type="SUPFAM" id="SSF56037">
    <property type="entry name" value="PheT/TilS domain"/>
    <property type="match status" value="1"/>
</dbReference>
<feature type="domain" description="Lysidine-tRNA(Ile) synthetase C-terminal" evidence="10">
    <location>
        <begin position="384"/>
        <end position="456"/>
    </location>
</feature>
<sequence>MRQKVLQFMKQHQLLKKDTTVLVGVSGGPDSMALLHLYKSFSKAWNIRLIALSIDHQLRGEDSIADVAYVRAICADWDIPFEAGTLDVPAYHKMYKVSTQVAARTLRYQFFLEKMQEYDADYLALGHHGDDQVETILMNLTRSSNPAALAGIPVKRSFADGEIVRPLLCVERKEIEEYCAAHQIIPRLDASNEEVTYTRNYFRKYILPLLKEKNERIHVTTQRLSEALQEDESFLEAEAKKAAEKIISEKIKGEKVTIDSMELKSFPRALQRRIYHLILSYLYKKTPKTLSSAHEASFLDLLTKSGYRQLDFPHGLKIEKSYDFIRFSFKNSMQEENAFQQKLLIPTDITLPDGATLQVKYVNEIDKLGKHIIYIHPEDVSLPLQVRFRQTGDAMSWKGLNGSRKLKDIFIDEKIPLKERDNWPIITDDSDEIIWLVGIKKGKKAIEQQDKRTLFVQLRYEQAACRRKNDA</sequence>
<evidence type="ECO:0000256" key="8">
    <source>
        <dbReference type="HAMAP-Rule" id="MF_01161"/>
    </source>
</evidence>
<dbReference type="InterPro" id="IPR012094">
    <property type="entry name" value="tRNA_Ile_lys_synt"/>
</dbReference>
<evidence type="ECO:0000256" key="1">
    <source>
        <dbReference type="ARBA" id="ARBA00004496"/>
    </source>
</evidence>
<dbReference type="Pfam" id="PF01171">
    <property type="entry name" value="ATP_bind_3"/>
    <property type="match status" value="1"/>
</dbReference>
<dbReference type="NCBIfam" id="TIGR02432">
    <property type="entry name" value="lysidine_TilS_N"/>
    <property type="match status" value="1"/>
</dbReference>
<dbReference type="CDD" id="cd01992">
    <property type="entry name" value="TilS_N"/>
    <property type="match status" value="1"/>
</dbReference>
<dbReference type="Pfam" id="PF11734">
    <property type="entry name" value="TilS_C"/>
    <property type="match status" value="1"/>
</dbReference>
<dbReference type="GO" id="GO:0005737">
    <property type="term" value="C:cytoplasm"/>
    <property type="evidence" value="ECO:0007669"/>
    <property type="project" value="UniProtKB-SubCell"/>
</dbReference>
<dbReference type="HAMAP" id="MF_01161">
    <property type="entry name" value="tRNA_Ile_lys_synt"/>
    <property type="match status" value="1"/>
</dbReference>
<dbReference type="EMBL" id="CP162599">
    <property type="protein sequence ID" value="XDK32880.1"/>
    <property type="molecule type" value="Genomic_DNA"/>
</dbReference>
<evidence type="ECO:0000256" key="3">
    <source>
        <dbReference type="ARBA" id="ARBA00022598"/>
    </source>
</evidence>
<keyword evidence="3 8" id="KW-0436">Ligase</keyword>
<comment type="subcellular location">
    <subcellularLocation>
        <location evidence="1 8">Cytoplasm</location>
    </subcellularLocation>
</comment>
<dbReference type="SUPFAM" id="SSF82829">
    <property type="entry name" value="MesJ substrate recognition domain-like"/>
    <property type="match status" value="1"/>
</dbReference>
<evidence type="ECO:0000256" key="2">
    <source>
        <dbReference type="ARBA" id="ARBA00022490"/>
    </source>
</evidence>
<comment type="domain">
    <text evidence="8">The N-terminal region contains the highly conserved SGGXDS motif, predicted to be a P-loop motif involved in ATP binding.</text>
</comment>
<evidence type="ECO:0000256" key="6">
    <source>
        <dbReference type="ARBA" id="ARBA00022840"/>
    </source>
</evidence>
<dbReference type="Gene3D" id="3.30.465.60">
    <property type="match status" value="1"/>
</dbReference>
<dbReference type="RefSeq" id="WP_368653567.1">
    <property type="nucleotide sequence ID" value="NZ_CP162599.1"/>
</dbReference>
<dbReference type="SUPFAM" id="SSF52402">
    <property type="entry name" value="Adenine nucleotide alpha hydrolases-like"/>
    <property type="match status" value="1"/>
</dbReference>
<proteinExistence type="inferred from homology"/>
<evidence type="ECO:0000256" key="4">
    <source>
        <dbReference type="ARBA" id="ARBA00022694"/>
    </source>
</evidence>
<evidence type="ECO:0000256" key="7">
    <source>
        <dbReference type="ARBA" id="ARBA00048539"/>
    </source>
</evidence>
<dbReference type="InterPro" id="IPR012796">
    <property type="entry name" value="Lysidine-tRNA-synth_C"/>
</dbReference>
<gene>
    <name evidence="8 11" type="primary">tilS</name>
    <name evidence="11" type="ORF">AB4Y30_00375</name>
</gene>
<organism evidence="11">
    <name type="scientific">Ornithinibacillus sp. 4-3</name>
    <dbReference type="NCBI Taxonomy" id="3231488"/>
    <lineage>
        <taxon>Bacteria</taxon>
        <taxon>Bacillati</taxon>
        <taxon>Bacillota</taxon>
        <taxon>Bacilli</taxon>
        <taxon>Bacillales</taxon>
        <taxon>Bacillaceae</taxon>
        <taxon>Ornithinibacillus</taxon>
    </lineage>
</organism>
<feature type="binding site" evidence="8">
    <location>
        <begin position="26"/>
        <end position="31"/>
    </location>
    <ligand>
        <name>ATP</name>
        <dbReference type="ChEBI" id="CHEBI:30616"/>
    </ligand>
</feature>
<dbReference type="SMART" id="SM00977">
    <property type="entry name" value="TilS_C"/>
    <property type="match status" value="1"/>
</dbReference>
<name>A0AB39HQR2_9BACI</name>
<feature type="coiled-coil region" evidence="9">
    <location>
        <begin position="210"/>
        <end position="245"/>
    </location>
</feature>
<reference evidence="11" key="1">
    <citation type="submission" date="2024-07" db="EMBL/GenBank/DDBJ databases">
        <title>Halotolerant mesophilic bacterium Ornithinibacillus sp. 4-3, sp. nov., isolated from soil.</title>
        <authorList>
            <person name="Sidarenka A.V."/>
            <person name="Guliayeva D.E."/>
            <person name="Leanovich S.I."/>
            <person name="Hileuskaya K.S."/>
            <person name="Akhremchuk A.E."/>
            <person name="Sikolenko M.A."/>
            <person name="Valentovich L.N."/>
        </authorList>
    </citation>
    <scope>NUCLEOTIDE SEQUENCE</scope>
    <source>
        <strain evidence="11">4-3</strain>
    </source>
</reference>
<keyword evidence="5 8" id="KW-0547">Nucleotide-binding</keyword>
<evidence type="ECO:0000313" key="11">
    <source>
        <dbReference type="EMBL" id="XDK32880.1"/>
    </source>
</evidence>
<comment type="function">
    <text evidence="8">Ligates lysine onto the cytidine present at position 34 of the AUA codon-specific tRNA(Ile) that contains the anticodon CAU, in an ATP-dependent manner. Cytidine is converted to lysidine, thus changing the amino acid specificity of the tRNA from methionine to isoleucine.</text>
</comment>
<dbReference type="InterPro" id="IPR012795">
    <property type="entry name" value="tRNA_Ile_lys_synt_N"/>
</dbReference>
<dbReference type="EC" id="6.3.4.19" evidence="8"/>
<dbReference type="GO" id="GO:0032267">
    <property type="term" value="F:tRNA(Ile)-lysidine synthase activity"/>
    <property type="evidence" value="ECO:0007669"/>
    <property type="project" value="UniProtKB-EC"/>
</dbReference>
<dbReference type="PANTHER" id="PTHR43033:SF1">
    <property type="entry name" value="TRNA(ILE)-LYSIDINE SYNTHASE-RELATED"/>
    <property type="match status" value="1"/>
</dbReference>
<dbReference type="PANTHER" id="PTHR43033">
    <property type="entry name" value="TRNA(ILE)-LYSIDINE SYNTHASE-RELATED"/>
    <property type="match status" value="1"/>
</dbReference>